<dbReference type="GO" id="GO:0003676">
    <property type="term" value="F:nucleic acid binding"/>
    <property type="evidence" value="ECO:0007669"/>
    <property type="project" value="InterPro"/>
</dbReference>
<dbReference type="SMART" id="SM00443">
    <property type="entry name" value="G_patch"/>
    <property type="match status" value="1"/>
</dbReference>
<name>A0A914R9T0_PAREQ</name>
<keyword evidence="1" id="KW-0732">Signal</keyword>
<accession>A0A914R9T0</accession>
<proteinExistence type="predicted"/>
<dbReference type="Proteomes" id="UP000887564">
    <property type="component" value="Unplaced"/>
</dbReference>
<evidence type="ECO:0000259" key="2">
    <source>
        <dbReference type="PROSITE" id="PS50174"/>
    </source>
</evidence>
<evidence type="ECO:0000313" key="4">
    <source>
        <dbReference type="WBParaSite" id="PEQ_0000342201-mRNA-1"/>
    </source>
</evidence>
<feature type="domain" description="G-patch" evidence="2">
    <location>
        <begin position="52"/>
        <end position="78"/>
    </location>
</feature>
<organism evidence="3 4">
    <name type="scientific">Parascaris equorum</name>
    <name type="common">Equine roundworm</name>
    <dbReference type="NCBI Taxonomy" id="6256"/>
    <lineage>
        <taxon>Eukaryota</taxon>
        <taxon>Metazoa</taxon>
        <taxon>Ecdysozoa</taxon>
        <taxon>Nematoda</taxon>
        <taxon>Chromadorea</taxon>
        <taxon>Rhabditida</taxon>
        <taxon>Spirurina</taxon>
        <taxon>Ascaridomorpha</taxon>
        <taxon>Ascaridoidea</taxon>
        <taxon>Ascarididae</taxon>
        <taxon>Parascaris</taxon>
    </lineage>
</organism>
<evidence type="ECO:0000313" key="3">
    <source>
        <dbReference type="Proteomes" id="UP000887564"/>
    </source>
</evidence>
<dbReference type="WBParaSite" id="PEQ_0000342201-mRNA-1">
    <property type="protein sequence ID" value="PEQ_0000342201-mRNA-1"/>
    <property type="gene ID" value="PEQ_0000342201"/>
</dbReference>
<protein>
    <submittedName>
        <fullName evidence="4">G-patch domain-containing protein</fullName>
    </submittedName>
</protein>
<keyword evidence="3" id="KW-1185">Reference proteome</keyword>
<feature type="signal peptide" evidence="1">
    <location>
        <begin position="1"/>
        <end position="28"/>
    </location>
</feature>
<sequence>ASVILTCFYLRLVVECRVVASLISKVEGFSSDTTDAEATDYAVRSQDVPLDETNIGNKLLKSMGWTEGRGIGKNNQGMNFSGVLKGFSIVHSSDVPTLDRLYSVFAVRVDYGFLESVAKMC</sequence>
<reference evidence="4" key="1">
    <citation type="submission" date="2022-11" db="UniProtKB">
        <authorList>
            <consortium name="WormBaseParasite"/>
        </authorList>
    </citation>
    <scope>IDENTIFICATION</scope>
</reference>
<dbReference type="AlphaFoldDB" id="A0A914R9T0"/>
<evidence type="ECO:0000256" key="1">
    <source>
        <dbReference type="SAM" id="SignalP"/>
    </source>
</evidence>
<dbReference type="InterPro" id="IPR000467">
    <property type="entry name" value="G_patch_dom"/>
</dbReference>
<dbReference type="Pfam" id="PF01585">
    <property type="entry name" value="G-patch"/>
    <property type="match status" value="1"/>
</dbReference>
<dbReference type="PROSITE" id="PS50174">
    <property type="entry name" value="G_PATCH"/>
    <property type="match status" value="1"/>
</dbReference>
<feature type="chain" id="PRO_5037264340" evidence="1">
    <location>
        <begin position="29"/>
        <end position="121"/>
    </location>
</feature>